<gene>
    <name evidence="3" type="ORF">DXG03_005525</name>
</gene>
<feature type="region of interest" description="Disordered" evidence="1">
    <location>
        <begin position="500"/>
        <end position="541"/>
    </location>
</feature>
<reference evidence="3" key="1">
    <citation type="submission" date="2020-07" db="EMBL/GenBank/DDBJ databases">
        <authorList>
            <person name="Nieuwenhuis M."/>
            <person name="Van De Peppel L.J.J."/>
        </authorList>
    </citation>
    <scope>NUCLEOTIDE SEQUENCE</scope>
    <source>
        <strain evidence="3">AP01</strain>
        <tissue evidence="3">Mycelium</tissue>
    </source>
</reference>
<proteinExistence type="predicted"/>
<feature type="compositionally biased region" description="Low complexity" evidence="1">
    <location>
        <begin position="867"/>
        <end position="892"/>
    </location>
</feature>
<evidence type="ECO:0000313" key="3">
    <source>
        <dbReference type="EMBL" id="KAG5645687.1"/>
    </source>
</evidence>
<feature type="region of interest" description="Disordered" evidence="1">
    <location>
        <begin position="746"/>
        <end position="804"/>
    </location>
</feature>
<dbReference type="PANTHER" id="PTHR35192">
    <property type="entry name" value="PROTEIN, PUTATIVE-RELATED"/>
    <property type="match status" value="1"/>
</dbReference>
<protein>
    <recommendedName>
        <fullName evidence="2">Protein CPL1-like domain-containing protein</fullName>
    </recommendedName>
</protein>
<evidence type="ECO:0000256" key="1">
    <source>
        <dbReference type="SAM" id="MobiDB-lite"/>
    </source>
</evidence>
<dbReference type="InterPro" id="IPR048661">
    <property type="entry name" value="CPL1-like"/>
</dbReference>
<keyword evidence="4" id="KW-1185">Reference proteome</keyword>
<evidence type="ECO:0000313" key="4">
    <source>
        <dbReference type="Proteomes" id="UP000775547"/>
    </source>
</evidence>
<dbReference type="OrthoDB" id="439917at2759"/>
<dbReference type="EMBL" id="JABCKV010000034">
    <property type="protein sequence ID" value="KAG5645687.1"/>
    <property type="molecule type" value="Genomic_DNA"/>
</dbReference>
<dbReference type="InterPro" id="IPR038955">
    <property type="entry name" value="PriA/CPL1_fungi"/>
</dbReference>
<dbReference type="AlphaFoldDB" id="A0A9P7GET1"/>
<feature type="compositionally biased region" description="Polar residues" evidence="1">
    <location>
        <begin position="755"/>
        <end position="774"/>
    </location>
</feature>
<feature type="domain" description="Protein CPL1-like" evidence="2">
    <location>
        <begin position="63"/>
        <end position="132"/>
    </location>
</feature>
<sequence length="956" mass="97161">MYSHAVQSGSTLLTIYQGCGSALPHPKSQRRAIGPINTFAQAQEFCKSEAVCGIAGREEKSDFECIDTTVALDSCGGCVTPHRFTDVLAPAASGIECGRLPGVVTAACSNSRCIITQCREGWHLNARGTECVNVAGGRGHSSRMRRKGRRHGIPATVIDSNLAAKINAYVGLVIDLTHTSGSIPTPHTPGSHPPVSHADLVGGIVAAAVNLLNSRTVVELVTNVNAVVNVNHIVQQTFDGCRCVDKLGLGQLAAQLILVVESALDIQHWCGSHLVGVSAPYPHPSTPAGPTTPHSPIPNTADAPITVGLDDALNALGLASKNSRIDIFGLGGDLTSTINNLLNSLALGPANVHQRSLVNPLDVTSTVILASDLLTQLDLLVDLVVVLGNNTPTTLPAAPNSPPIIGIPPTVPSTVDYGLIDCIVQAVVNLVSSPTVASLVGNVNVLVNVNAAVADLLGNCGCIDDMGLRGLLANLEAVINVALGIQDWCIHHPVGVPAPHPTDSHLPHSTGTSVPVSHSSFPHPSVSHPATPLPSGIPAPPAPPNELNDAIIVGLDQLLTGLLGALGLGPVKATVIVDGIVGSGLAHSLNNVLNGLGIGPANVIPRGGDPLTGPTIVNAQVDAELVAQIRGLVNLVLVVKNGSSTLPTAPHGPPVVPGPGATLPVDTNLVDAIVRATINLINSDTVSSLLLNLDVLAQVNALVNGSLAGCGCVGNLGLEGLVRDIEVLLAAVLNVQNWCAHHPVIPPQPGHGPAPTTSLSSPRPSATTLVSSQPGHGPPTASLPSPHPSATPVVPGHAPGTGTGGPVLHIPIKLDLGDLLASLGLHSNGDVDAILELNNLLNTAVSIVINLQGHSSHVPPALPSRAPHPTSVGPPSSSSASHPAHPHPSGTPSTPPPVHQGLINGVLQATLNLLHSVTGADFLANVNILLGASGSLAETLDGCGCVDHLGLHAMST</sequence>
<name>A0A9P7GET1_9AGAR</name>
<dbReference type="PANTHER" id="PTHR35192:SF2">
    <property type="entry name" value="APPLE DOMAIN-CONTAINING PROTEIN"/>
    <property type="match status" value="1"/>
</dbReference>
<reference evidence="3" key="2">
    <citation type="submission" date="2021-10" db="EMBL/GenBank/DDBJ databases">
        <title>Phylogenomics reveals ancestral predisposition of the termite-cultivated fungus Termitomyces towards a domesticated lifestyle.</title>
        <authorList>
            <person name="Auxier B."/>
            <person name="Grum-Grzhimaylo A."/>
            <person name="Cardenas M.E."/>
            <person name="Lodge J.D."/>
            <person name="Laessoe T."/>
            <person name="Pedersen O."/>
            <person name="Smith M.E."/>
            <person name="Kuyper T.W."/>
            <person name="Franco-Molano E.A."/>
            <person name="Baroni T.J."/>
            <person name="Aanen D.K."/>
        </authorList>
    </citation>
    <scope>NUCLEOTIDE SEQUENCE</scope>
    <source>
        <strain evidence="3">AP01</strain>
        <tissue evidence="3">Mycelium</tissue>
    </source>
</reference>
<dbReference type="Proteomes" id="UP000775547">
    <property type="component" value="Unassembled WGS sequence"/>
</dbReference>
<organism evidence="3 4">
    <name type="scientific">Asterophora parasitica</name>
    <dbReference type="NCBI Taxonomy" id="117018"/>
    <lineage>
        <taxon>Eukaryota</taxon>
        <taxon>Fungi</taxon>
        <taxon>Dikarya</taxon>
        <taxon>Basidiomycota</taxon>
        <taxon>Agaricomycotina</taxon>
        <taxon>Agaricomycetes</taxon>
        <taxon>Agaricomycetidae</taxon>
        <taxon>Agaricales</taxon>
        <taxon>Tricholomatineae</taxon>
        <taxon>Lyophyllaceae</taxon>
        <taxon>Asterophora</taxon>
    </lineage>
</organism>
<comment type="caution">
    <text evidence="3">The sequence shown here is derived from an EMBL/GenBank/DDBJ whole genome shotgun (WGS) entry which is preliminary data.</text>
</comment>
<feature type="compositionally biased region" description="Low complexity" evidence="1">
    <location>
        <begin position="513"/>
        <end position="530"/>
    </location>
</feature>
<feature type="compositionally biased region" description="Pro residues" evidence="1">
    <location>
        <begin position="531"/>
        <end position="541"/>
    </location>
</feature>
<evidence type="ECO:0000259" key="2">
    <source>
        <dbReference type="Pfam" id="PF21671"/>
    </source>
</evidence>
<dbReference type="Pfam" id="PF21671">
    <property type="entry name" value="CPL1-like"/>
    <property type="match status" value="1"/>
</dbReference>
<accession>A0A9P7GET1</accession>
<feature type="region of interest" description="Disordered" evidence="1">
    <location>
        <begin position="858"/>
        <end position="901"/>
    </location>
</feature>